<keyword evidence="7 11" id="KW-0274">FAD</keyword>
<dbReference type="InterPro" id="IPR047001">
    <property type="entry name" value="MnmG_C_subdom"/>
</dbReference>
<sequence>MFHVKHYDVIVIGGGHAGTEAALAAARMGAQTALVTFRKQDLGVMSCNPAIGGLGKGHLVREIDALDGLMGRAGDYAAIQYRLLNRSKGPAVQGPRVQADRKRYAEFVGRTVLAADGLDVIAGEVTALLIEGDSVVGITLNSDTDIRAQSVVLTTGTFLGGKVFIGDVSFAAGRMGNAASSILAQQLRGLGLPMGRLKTGTPPRLDGKTINWDILEKQPGDEDPEFLSFRTDHVIANQVACAITHTNPQTHDIIRENLALSAMYGGHIEGVGPRYCPSIEDKITRFADKSSHQVFLEPEGLDDDTVYPNGISTSLPENVQEAYVRTISGLEDVRILQPGYAIEYDYLDPRALKSTLQLKALNGFYLAGQINGTTGYEEAGAQGLVAGLNAALGALGRPPASFSRADSYIGVMIDDLISRGVAEPYRMFTSRAEYRLSLRADNADQRLTPLGLDLGCISDERTAAFLTKTDRLDRARNQMRAVTFTSRQLNANGHKVSEDGVRRDALTLLGLQGFDFATLELLAPDLAQIDAQTKAQLEKEMVYHAYLERQNAQIRALKADENRRFPDGFDFASVSGLSHELIGKLMTAQPETMAQAARIDGMTPAALVLLLSRLQQRERRASA</sequence>
<feature type="binding site" evidence="11">
    <location>
        <begin position="13"/>
        <end position="18"/>
    </location>
    <ligand>
        <name>FAD</name>
        <dbReference type="ChEBI" id="CHEBI:57692"/>
    </ligand>
</feature>
<dbReference type="HAMAP" id="MF_00129">
    <property type="entry name" value="MnmG_GidA"/>
    <property type="match status" value="1"/>
</dbReference>
<reference evidence="13" key="1">
    <citation type="submission" date="2023-02" db="EMBL/GenBank/DDBJ databases">
        <title>Description of Roseinatronobacter alkalisoli sp. nov., an alkaliphilic bacerium isolated from soda soil.</title>
        <authorList>
            <person name="Wei W."/>
        </authorList>
    </citation>
    <scope>NUCLEOTIDE SEQUENCE</scope>
    <source>
        <strain evidence="13">HJB301</strain>
    </source>
</reference>
<keyword evidence="11" id="KW-0963">Cytoplasm</keyword>
<dbReference type="Pfam" id="PF01134">
    <property type="entry name" value="GIDA"/>
    <property type="match status" value="1"/>
</dbReference>
<feature type="binding site" evidence="11">
    <location>
        <position position="369"/>
    </location>
    <ligand>
        <name>FAD</name>
        <dbReference type="ChEBI" id="CHEBI:57692"/>
    </ligand>
</feature>
<comment type="cofactor">
    <cofactor evidence="1 11">
        <name>FAD</name>
        <dbReference type="ChEBI" id="CHEBI:57692"/>
    </cofactor>
</comment>
<comment type="subunit">
    <text evidence="9 11">Homodimer. Heterotetramer of two MnmE and two MnmG subunits.</text>
</comment>
<dbReference type="Pfam" id="PF13932">
    <property type="entry name" value="SAM_GIDA_C"/>
    <property type="match status" value="1"/>
</dbReference>
<organism evidence="13 14">
    <name type="scientific">Roseinatronobacter alkalisoli</name>
    <dbReference type="NCBI Taxonomy" id="3028235"/>
    <lineage>
        <taxon>Bacteria</taxon>
        <taxon>Pseudomonadati</taxon>
        <taxon>Pseudomonadota</taxon>
        <taxon>Alphaproteobacteria</taxon>
        <taxon>Rhodobacterales</taxon>
        <taxon>Paracoccaceae</taxon>
        <taxon>Roseinatronobacter</taxon>
    </lineage>
</organism>
<dbReference type="InterPro" id="IPR020595">
    <property type="entry name" value="MnmG-rel_CS"/>
</dbReference>
<dbReference type="Pfam" id="PF21680">
    <property type="entry name" value="GIDA_C_1st"/>
    <property type="match status" value="1"/>
</dbReference>
<dbReference type="EMBL" id="JAQZSM010000010">
    <property type="protein sequence ID" value="MDD7971868.1"/>
    <property type="molecule type" value="Genomic_DNA"/>
</dbReference>
<comment type="function">
    <text evidence="2 11">NAD-binding protein involved in the addition of a carboxymethylaminomethyl (cmnm) group at the wobble position (U34) of certain tRNAs, forming tRNA-cmnm(5)s(2)U34.</text>
</comment>
<accession>A0ABT5TD78</accession>
<dbReference type="NCBIfam" id="TIGR00136">
    <property type="entry name" value="mnmG_gidA"/>
    <property type="match status" value="1"/>
</dbReference>
<evidence type="ECO:0000256" key="1">
    <source>
        <dbReference type="ARBA" id="ARBA00001974"/>
    </source>
</evidence>
<dbReference type="PROSITE" id="PS01280">
    <property type="entry name" value="GIDA_1"/>
    <property type="match status" value="1"/>
</dbReference>
<evidence type="ECO:0000256" key="3">
    <source>
        <dbReference type="ARBA" id="ARBA00007653"/>
    </source>
</evidence>
<feature type="binding site" evidence="11">
    <location>
        <begin position="272"/>
        <end position="286"/>
    </location>
    <ligand>
        <name>NAD(+)</name>
        <dbReference type="ChEBI" id="CHEBI:57540"/>
    </ligand>
</feature>
<dbReference type="PANTHER" id="PTHR11806">
    <property type="entry name" value="GLUCOSE INHIBITED DIVISION PROTEIN A"/>
    <property type="match status" value="1"/>
</dbReference>
<feature type="binding site" evidence="11">
    <location>
        <position position="125"/>
    </location>
    <ligand>
        <name>FAD</name>
        <dbReference type="ChEBI" id="CHEBI:57692"/>
    </ligand>
</feature>
<dbReference type="SMART" id="SM01228">
    <property type="entry name" value="GIDA_assoc_3"/>
    <property type="match status" value="1"/>
</dbReference>
<evidence type="ECO:0000256" key="11">
    <source>
        <dbReference type="HAMAP-Rule" id="MF_00129"/>
    </source>
</evidence>
<proteinExistence type="inferred from homology"/>
<dbReference type="SUPFAM" id="SSF51905">
    <property type="entry name" value="FAD/NAD(P)-binding domain"/>
    <property type="match status" value="1"/>
</dbReference>
<comment type="subcellular location">
    <subcellularLocation>
        <location evidence="11">Cytoplasm</location>
    </subcellularLocation>
</comment>
<evidence type="ECO:0000256" key="5">
    <source>
        <dbReference type="ARBA" id="ARBA00022630"/>
    </source>
</evidence>
<evidence type="ECO:0000256" key="4">
    <source>
        <dbReference type="ARBA" id="ARBA00020461"/>
    </source>
</evidence>
<dbReference type="InterPro" id="IPR044920">
    <property type="entry name" value="MnmG_C_subdom_sf"/>
</dbReference>
<dbReference type="Gene3D" id="3.50.50.60">
    <property type="entry name" value="FAD/NAD(P)-binding domain"/>
    <property type="match status" value="2"/>
</dbReference>
<dbReference type="Proteomes" id="UP001431784">
    <property type="component" value="Unassembled WGS sequence"/>
</dbReference>
<evidence type="ECO:0000313" key="13">
    <source>
        <dbReference type="EMBL" id="MDD7971868.1"/>
    </source>
</evidence>
<gene>
    <name evidence="11 13" type="primary">mnmG</name>
    <name evidence="11" type="synonym">gidA</name>
    <name evidence="13" type="ORF">PUT78_12215</name>
</gene>
<dbReference type="PROSITE" id="PS01281">
    <property type="entry name" value="GIDA_2"/>
    <property type="match status" value="1"/>
</dbReference>
<evidence type="ECO:0000256" key="6">
    <source>
        <dbReference type="ARBA" id="ARBA00022694"/>
    </source>
</evidence>
<keyword evidence="5 11" id="KW-0285">Flavoprotein</keyword>
<keyword evidence="8 11" id="KW-0520">NAD</keyword>
<evidence type="ECO:0000256" key="2">
    <source>
        <dbReference type="ARBA" id="ARBA00003717"/>
    </source>
</evidence>
<comment type="similarity">
    <text evidence="3 11">Belongs to the MnmG family.</text>
</comment>
<evidence type="ECO:0000256" key="9">
    <source>
        <dbReference type="ARBA" id="ARBA00025948"/>
    </source>
</evidence>
<keyword evidence="6 11" id="KW-0819">tRNA processing</keyword>
<dbReference type="InterPro" id="IPR049312">
    <property type="entry name" value="GIDA_C_N"/>
</dbReference>
<dbReference type="InterPro" id="IPR002218">
    <property type="entry name" value="MnmG-rel"/>
</dbReference>
<comment type="caution">
    <text evidence="13">The sequence shown here is derived from an EMBL/GenBank/DDBJ whole genome shotgun (WGS) entry which is preliminary data.</text>
</comment>
<feature type="domain" description="tRNA uridine 5-carboxymethylaminomethyl modification enzyme C-terminal subdomain" evidence="12">
    <location>
        <begin position="541"/>
        <end position="612"/>
    </location>
</feature>
<evidence type="ECO:0000313" key="14">
    <source>
        <dbReference type="Proteomes" id="UP001431784"/>
    </source>
</evidence>
<protein>
    <recommendedName>
        <fullName evidence="4 11">tRNA uridine 5-carboxymethylaminomethyl modification enzyme MnmG</fullName>
    </recommendedName>
    <alternativeName>
        <fullName evidence="10 11">Glucose-inhibited division protein A</fullName>
    </alternativeName>
</protein>
<evidence type="ECO:0000256" key="10">
    <source>
        <dbReference type="ARBA" id="ARBA00031800"/>
    </source>
</evidence>
<dbReference type="PANTHER" id="PTHR11806:SF0">
    <property type="entry name" value="PROTEIN MTO1 HOMOLOG, MITOCHONDRIAL"/>
    <property type="match status" value="1"/>
</dbReference>
<evidence type="ECO:0000256" key="7">
    <source>
        <dbReference type="ARBA" id="ARBA00022827"/>
    </source>
</evidence>
<dbReference type="InterPro" id="IPR004416">
    <property type="entry name" value="MnmG"/>
</dbReference>
<dbReference type="InterPro" id="IPR026904">
    <property type="entry name" value="MnmG_C"/>
</dbReference>
<dbReference type="RefSeq" id="WP_274352543.1">
    <property type="nucleotide sequence ID" value="NZ_JAQZSM010000010.1"/>
</dbReference>
<dbReference type="InterPro" id="IPR036188">
    <property type="entry name" value="FAD/NAD-bd_sf"/>
</dbReference>
<evidence type="ECO:0000256" key="8">
    <source>
        <dbReference type="ARBA" id="ARBA00023027"/>
    </source>
</evidence>
<keyword evidence="14" id="KW-1185">Reference proteome</keyword>
<evidence type="ECO:0000259" key="12">
    <source>
        <dbReference type="SMART" id="SM01228"/>
    </source>
</evidence>
<feature type="binding site" evidence="11">
    <location>
        <position position="180"/>
    </location>
    <ligand>
        <name>FAD</name>
        <dbReference type="ChEBI" id="CHEBI:57692"/>
    </ligand>
</feature>
<dbReference type="Gene3D" id="1.10.150.570">
    <property type="entry name" value="GidA associated domain, C-terminal subdomain"/>
    <property type="match status" value="1"/>
</dbReference>
<name>A0ABT5TD78_9RHOB</name>
<dbReference type="InterPro" id="IPR040131">
    <property type="entry name" value="MnmG_N"/>
</dbReference>